<dbReference type="GO" id="GO:0003884">
    <property type="term" value="F:D-amino-acid oxidase activity"/>
    <property type="evidence" value="ECO:0007669"/>
    <property type="project" value="UniProtKB-EC"/>
</dbReference>
<feature type="domain" description="FAD dependent oxidoreductase" evidence="9">
    <location>
        <begin position="2"/>
        <end position="337"/>
    </location>
</feature>
<evidence type="ECO:0000256" key="6">
    <source>
        <dbReference type="ARBA" id="ARBA00039101"/>
    </source>
</evidence>
<evidence type="ECO:0000256" key="3">
    <source>
        <dbReference type="ARBA" id="ARBA00022630"/>
    </source>
</evidence>
<evidence type="ECO:0000256" key="2">
    <source>
        <dbReference type="ARBA" id="ARBA00006730"/>
    </source>
</evidence>
<name>A0A2K8KKG8_9GAMM</name>
<keyword evidence="4" id="KW-0274">FAD</keyword>
<organism evidence="10 11">
    <name type="scientific">Reinekea forsetii</name>
    <dbReference type="NCBI Taxonomy" id="1336806"/>
    <lineage>
        <taxon>Bacteria</taxon>
        <taxon>Pseudomonadati</taxon>
        <taxon>Pseudomonadota</taxon>
        <taxon>Gammaproteobacteria</taxon>
        <taxon>Oceanospirillales</taxon>
        <taxon>Saccharospirillaceae</taxon>
        <taxon>Reinekea</taxon>
    </lineage>
</organism>
<keyword evidence="3" id="KW-0285">Flavoprotein</keyword>
<dbReference type="AlphaFoldDB" id="A0A2K8KKG8"/>
<dbReference type="Pfam" id="PF01266">
    <property type="entry name" value="DAO"/>
    <property type="match status" value="1"/>
</dbReference>
<evidence type="ECO:0000256" key="4">
    <source>
        <dbReference type="ARBA" id="ARBA00022827"/>
    </source>
</evidence>
<keyword evidence="11" id="KW-1185">Reference proteome</keyword>
<dbReference type="KEGG" id="rfo:REIFOR_00293"/>
<evidence type="ECO:0000259" key="9">
    <source>
        <dbReference type="Pfam" id="PF01266"/>
    </source>
</evidence>
<reference evidence="10 11" key="1">
    <citation type="journal article" date="2017" name="Environ. Microbiol.">
        <title>Genomic and physiological analyses of 'Reinekea forsetii' reveal a versatile opportunistic lifestyle during spring algae blooms.</title>
        <authorList>
            <person name="Avci B."/>
            <person name="Hahnke R.L."/>
            <person name="Chafee M."/>
            <person name="Fischer T."/>
            <person name="Gruber-Vodicka H."/>
            <person name="Tegetmeyer H.E."/>
            <person name="Harder J."/>
            <person name="Fuchs B.M."/>
            <person name="Amann R.I."/>
            <person name="Teeling H."/>
        </authorList>
    </citation>
    <scope>NUCLEOTIDE SEQUENCE [LARGE SCALE GENOMIC DNA]</scope>
    <source>
        <strain evidence="10 11">Hel1_31_D35</strain>
    </source>
</reference>
<dbReference type="Gene3D" id="3.50.50.60">
    <property type="entry name" value="FAD/NAD(P)-binding domain"/>
    <property type="match status" value="1"/>
</dbReference>
<comment type="catalytic activity">
    <reaction evidence="8">
        <text>a D-alpha-amino acid + O2 + H2O = a 2-oxocarboxylate + H2O2 + NH4(+)</text>
        <dbReference type="Rhea" id="RHEA:21816"/>
        <dbReference type="ChEBI" id="CHEBI:15377"/>
        <dbReference type="ChEBI" id="CHEBI:15379"/>
        <dbReference type="ChEBI" id="CHEBI:16240"/>
        <dbReference type="ChEBI" id="CHEBI:28938"/>
        <dbReference type="ChEBI" id="CHEBI:35179"/>
        <dbReference type="ChEBI" id="CHEBI:59871"/>
        <dbReference type="EC" id="1.4.3.3"/>
    </reaction>
    <physiologicalReaction direction="left-to-right" evidence="8">
        <dbReference type="Rhea" id="RHEA:21817"/>
    </physiologicalReaction>
</comment>
<evidence type="ECO:0000256" key="5">
    <source>
        <dbReference type="ARBA" id="ARBA00023002"/>
    </source>
</evidence>
<dbReference type="OrthoDB" id="9790035at2"/>
<evidence type="ECO:0000313" key="11">
    <source>
        <dbReference type="Proteomes" id="UP000229757"/>
    </source>
</evidence>
<dbReference type="EC" id="1.4.3.3" evidence="6"/>
<keyword evidence="5 10" id="KW-0560">Oxidoreductase</keyword>
<dbReference type="SUPFAM" id="SSF54373">
    <property type="entry name" value="FAD-linked reductases, C-terminal domain"/>
    <property type="match status" value="1"/>
</dbReference>
<dbReference type="InterPro" id="IPR023209">
    <property type="entry name" value="DAO"/>
</dbReference>
<dbReference type="SUPFAM" id="SSF51971">
    <property type="entry name" value="Nucleotide-binding domain"/>
    <property type="match status" value="1"/>
</dbReference>
<dbReference type="Proteomes" id="UP000229757">
    <property type="component" value="Chromosome"/>
</dbReference>
<dbReference type="PANTHER" id="PTHR11530:SF11">
    <property type="entry name" value="D-ASPARTATE OXIDASE"/>
    <property type="match status" value="1"/>
</dbReference>
<dbReference type="GO" id="GO:0046416">
    <property type="term" value="P:D-amino acid metabolic process"/>
    <property type="evidence" value="ECO:0007669"/>
    <property type="project" value="InterPro"/>
</dbReference>
<accession>A0A2K8KKG8</accession>
<protein>
    <recommendedName>
        <fullName evidence="7">D-amino-acid oxidase</fullName>
        <ecNumber evidence="6">1.4.3.3</ecNumber>
    </recommendedName>
</protein>
<evidence type="ECO:0000313" key="10">
    <source>
        <dbReference type="EMBL" id="ATX75470.1"/>
    </source>
</evidence>
<evidence type="ECO:0000256" key="1">
    <source>
        <dbReference type="ARBA" id="ARBA00001974"/>
    </source>
</evidence>
<evidence type="ECO:0000256" key="7">
    <source>
        <dbReference type="ARBA" id="ARBA00039751"/>
    </source>
</evidence>
<dbReference type="RefSeq" id="WP_100255871.1">
    <property type="nucleotide sequence ID" value="NZ_CP011797.1"/>
</dbReference>
<dbReference type="PANTHER" id="PTHR11530">
    <property type="entry name" value="D-AMINO ACID OXIDASE"/>
    <property type="match status" value="1"/>
</dbReference>
<evidence type="ECO:0000256" key="8">
    <source>
        <dbReference type="ARBA" id="ARBA00049547"/>
    </source>
</evidence>
<proteinExistence type="inferred from homology"/>
<comment type="cofactor">
    <cofactor evidence="1">
        <name>FAD</name>
        <dbReference type="ChEBI" id="CHEBI:57692"/>
    </cofactor>
</comment>
<dbReference type="InterPro" id="IPR006076">
    <property type="entry name" value="FAD-dep_OxRdtase"/>
</dbReference>
<dbReference type="EMBL" id="CP011797">
    <property type="protein sequence ID" value="ATX75470.1"/>
    <property type="molecule type" value="Genomic_DNA"/>
</dbReference>
<gene>
    <name evidence="10" type="primary">thiO</name>
    <name evidence="10" type="ORF">REIFOR_00293</name>
</gene>
<dbReference type="InterPro" id="IPR036188">
    <property type="entry name" value="FAD/NAD-bd_sf"/>
</dbReference>
<comment type="similarity">
    <text evidence="2">Belongs to the DAMOX/DASOX family.</text>
</comment>
<dbReference type="GO" id="GO:0071949">
    <property type="term" value="F:FAD binding"/>
    <property type="evidence" value="ECO:0007669"/>
    <property type="project" value="InterPro"/>
</dbReference>
<dbReference type="Gene3D" id="3.30.9.10">
    <property type="entry name" value="D-Amino Acid Oxidase, subunit A, domain 2"/>
    <property type="match status" value="1"/>
</dbReference>
<sequence>MKVAIVGAGVMGRLAALKLIGAQHRVTLFEAQSFDHPQGAATISAGMISPLSEAVHAPPEVVRLGLQSHNLWPDALSQLRELDPEHHPVFFQQHGTVAISFSEEQDCLLCLYAKMHQLLPEHHSQIRMLYNQEVLNLEPDLERFETAVFLKNEGQICNRQFLAASTRAIRQHAQVIEHWPLEGNGSVLQKQYDWVIDCRGAGAVKASTYAETGAQALHSVRGEAIRVRTKRVHFTRPVRIIQQRFHVYVVPKPDNIFVVGTTDLGDRGTRSVTVRSSLDLLSAIYCLHPGFADAEILEVMGTHRAFYSDNRPKITQNGNIICVNGLSRQGWLLGPALVEDIFKRVTC</sequence>